<dbReference type="SUPFAM" id="SSF53335">
    <property type="entry name" value="S-adenosyl-L-methionine-dependent methyltransferases"/>
    <property type="match status" value="1"/>
</dbReference>
<dbReference type="InterPro" id="IPR029063">
    <property type="entry name" value="SAM-dependent_MTases_sf"/>
</dbReference>
<protein>
    <recommendedName>
        <fullName evidence="7">tRNA (guanine(26)-N(2))-dimethyltransferase</fullName>
        <ecNumber evidence="7">2.1.1.216</ecNumber>
    </recommendedName>
</protein>
<dbReference type="EC" id="2.1.1.216" evidence="7"/>
<organism evidence="9">
    <name type="scientific">Ignisphaera aggregans</name>
    <dbReference type="NCBI Taxonomy" id="334771"/>
    <lineage>
        <taxon>Archaea</taxon>
        <taxon>Thermoproteota</taxon>
        <taxon>Thermoprotei</taxon>
        <taxon>Desulfurococcales</taxon>
        <taxon>Desulfurococcaceae</taxon>
        <taxon>Ignisphaera</taxon>
    </lineage>
</organism>
<gene>
    <name evidence="9" type="ORF">ENV14_03190</name>
</gene>
<name>A0A7C4BBK1_9CREN</name>
<dbReference type="GO" id="GO:0002940">
    <property type="term" value="P:tRNA N2-guanine methylation"/>
    <property type="evidence" value="ECO:0007669"/>
    <property type="project" value="TreeGrafter"/>
</dbReference>
<evidence type="ECO:0000256" key="5">
    <source>
        <dbReference type="ARBA" id="ARBA00022694"/>
    </source>
</evidence>
<sequence>MEERCPNGFSLVIEGLAKFCAPDETLYRGPNGAYEPSLAPVFYNPEMIENRDITIVLLKYFLTSWGGEFNFLDPMAATGVRGIRFALEVADQSNKKVNIYMGDISLVAVELMKHNLKISGVSSLNNIFAQVSLMDANEHMYHLKRLRIALNYIDIDPFGTPVPYIQAALQSINNGGIVGITATDVAVLEGKYPSTLSRRYGIRGVKSLISKEVAVRALLSFTLRSAAMYDRYVEPVLSYHMKHYVRIFIRILDGALKSNTYLDKCIGSMWHCPKCSFSFFEDLSNTREKRKCPLCSGDMINISPLWICDLVNVAHIKEVLIVAEKMPWLTKSSMNLITMLSKSNALAPTIRTTYVARKFKVNAPPRDSVVKCIRSHGYDAAMSIYYYDGINTNAPADVITLCVSKGY</sequence>
<dbReference type="Gene3D" id="3.40.50.150">
    <property type="entry name" value="Vaccinia Virus protein VP39"/>
    <property type="match status" value="1"/>
</dbReference>
<comment type="similarity">
    <text evidence="8">Belongs to the class I-like SAM-binding methyltransferase superfamily. Trm1 family.</text>
</comment>
<keyword evidence="4 8" id="KW-0949">S-adenosyl-L-methionine</keyword>
<accession>A0A7C4BBK1</accession>
<reference evidence="9" key="1">
    <citation type="journal article" date="2020" name="mSystems">
        <title>Genome- and Community-Level Interaction Insights into Carbon Utilization and Element Cycling Functions of Hydrothermarchaeota in Hydrothermal Sediment.</title>
        <authorList>
            <person name="Zhou Z."/>
            <person name="Liu Y."/>
            <person name="Xu W."/>
            <person name="Pan J."/>
            <person name="Luo Z.H."/>
            <person name="Li M."/>
        </authorList>
    </citation>
    <scope>NUCLEOTIDE SEQUENCE [LARGE SCALE GENOMIC DNA]</scope>
    <source>
        <strain evidence="9">SpSt-732</strain>
    </source>
</reference>
<evidence type="ECO:0000313" key="9">
    <source>
        <dbReference type="EMBL" id="HGI87381.1"/>
    </source>
</evidence>
<dbReference type="PROSITE" id="PS51626">
    <property type="entry name" value="SAM_MT_TRM1"/>
    <property type="match status" value="1"/>
</dbReference>
<keyword evidence="3 8" id="KW-0808">Transferase</keyword>
<keyword evidence="5 8" id="KW-0819">tRNA processing</keyword>
<evidence type="ECO:0000256" key="6">
    <source>
        <dbReference type="ARBA" id="ARBA00022884"/>
    </source>
</evidence>
<evidence type="ECO:0000256" key="8">
    <source>
        <dbReference type="PROSITE-ProRule" id="PRU00958"/>
    </source>
</evidence>
<dbReference type="EMBL" id="DTFF01000024">
    <property type="protein sequence ID" value="HGI87381.1"/>
    <property type="molecule type" value="Genomic_DNA"/>
</dbReference>
<dbReference type="Pfam" id="PF02005">
    <property type="entry name" value="TRM"/>
    <property type="match status" value="1"/>
</dbReference>
<dbReference type="InterPro" id="IPR042296">
    <property type="entry name" value="tRNA_met_Trm1_C"/>
</dbReference>
<dbReference type="InterPro" id="IPR002905">
    <property type="entry name" value="Trm1"/>
</dbReference>
<evidence type="ECO:0000256" key="1">
    <source>
        <dbReference type="ARBA" id="ARBA00022555"/>
    </source>
</evidence>
<evidence type="ECO:0000256" key="7">
    <source>
        <dbReference type="ARBA" id="ARBA00039099"/>
    </source>
</evidence>
<dbReference type="GO" id="GO:0160104">
    <property type="term" value="F:tRNA (guanine(26)-N2)-dimethyltransferase activity"/>
    <property type="evidence" value="ECO:0007669"/>
    <property type="project" value="UniProtKB-EC"/>
</dbReference>
<keyword evidence="2 8" id="KW-0489">Methyltransferase</keyword>
<keyword evidence="1 8" id="KW-0820">tRNA-binding</keyword>
<comment type="caution">
    <text evidence="9">The sequence shown here is derived from an EMBL/GenBank/DDBJ whole genome shotgun (WGS) entry which is preliminary data.</text>
</comment>
<dbReference type="GO" id="GO:0000049">
    <property type="term" value="F:tRNA binding"/>
    <property type="evidence" value="ECO:0007669"/>
    <property type="project" value="UniProtKB-UniRule"/>
</dbReference>
<evidence type="ECO:0000256" key="3">
    <source>
        <dbReference type="ARBA" id="ARBA00022679"/>
    </source>
</evidence>
<proteinExistence type="inferred from homology"/>
<dbReference type="Gene3D" id="3.30.56.70">
    <property type="entry name" value="N2,N2-dimethylguanosine tRNA methyltransferase, C-terminal domain"/>
    <property type="match status" value="1"/>
</dbReference>
<keyword evidence="6 8" id="KW-0694">RNA-binding</keyword>
<evidence type="ECO:0000256" key="2">
    <source>
        <dbReference type="ARBA" id="ARBA00022603"/>
    </source>
</evidence>
<dbReference type="AlphaFoldDB" id="A0A7C4BBK1"/>
<dbReference type="PANTHER" id="PTHR10631">
    <property type="entry name" value="N 2 ,N 2 -DIMETHYLGUANOSINE TRNA METHYLTRANSFERASE"/>
    <property type="match status" value="1"/>
</dbReference>
<evidence type="ECO:0000256" key="4">
    <source>
        <dbReference type="ARBA" id="ARBA00022691"/>
    </source>
</evidence>
<dbReference type="PANTHER" id="PTHR10631:SF3">
    <property type="entry name" value="TRNA (GUANINE(26)-N(2))-DIMETHYLTRANSFERASE"/>
    <property type="match status" value="1"/>
</dbReference>